<keyword evidence="11" id="KW-1185">Reference proteome</keyword>
<dbReference type="InterPro" id="IPR023753">
    <property type="entry name" value="FAD/NAD-binding_dom"/>
</dbReference>
<evidence type="ECO:0000256" key="6">
    <source>
        <dbReference type="ARBA" id="ARBA00023027"/>
    </source>
</evidence>
<feature type="transmembrane region" description="Helical" evidence="8">
    <location>
        <begin position="590"/>
        <end position="612"/>
    </location>
</feature>
<dbReference type="AlphaFoldDB" id="C8NI45"/>
<organism evidence="10 11">
    <name type="scientific">Granulicatella adiacens ATCC 49175</name>
    <dbReference type="NCBI Taxonomy" id="638301"/>
    <lineage>
        <taxon>Bacteria</taxon>
        <taxon>Bacillati</taxon>
        <taxon>Bacillota</taxon>
        <taxon>Bacilli</taxon>
        <taxon>Lactobacillales</taxon>
        <taxon>Carnobacteriaceae</taxon>
        <taxon>Granulicatella</taxon>
    </lineage>
</organism>
<dbReference type="PANTHER" id="PTHR43706:SF47">
    <property type="entry name" value="EXTERNAL NADH-UBIQUINONE OXIDOREDUCTASE 1, MITOCHONDRIAL-RELATED"/>
    <property type="match status" value="1"/>
</dbReference>
<feature type="transmembrane region" description="Helical" evidence="8">
    <location>
        <begin position="551"/>
        <end position="584"/>
    </location>
</feature>
<dbReference type="Proteomes" id="UP000005926">
    <property type="component" value="Unassembled WGS sequence"/>
</dbReference>
<keyword evidence="8" id="KW-0472">Membrane</keyword>
<evidence type="ECO:0000256" key="2">
    <source>
        <dbReference type="ARBA" id="ARBA00012637"/>
    </source>
</evidence>
<keyword evidence="5" id="KW-0560">Oxidoreductase</keyword>
<evidence type="ECO:0000256" key="8">
    <source>
        <dbReference type="SAM" id="Phobius"/>
    </source>
</evidence>
<dbReference type="InterPro" id="IPR036188">
    <property type="entry name" value="FAD/NAD-bd_sf"/>
</dbReference>
<evidence type="ECO:0000256" key="3">
    <source>
        <dbReference type="ARBA" id="ARBA00022630"/>
    </source>
</evidence>
<keyword evidence="8" id="KW-0812">Transmembrane</keyword>
<gene>
    <name evidence="10" type="ORF">HMPREF0444_1590</name>
</gene>
<feature type="domain" description="FAD/NAD(P)-binding" evidence="9">
    <location>
        <begin position="5"/>
        <end position="327"/>
    </location>
</feature>
<feature type="transmembrane region" description="Helical" evidence="8">
    <location>
        <begin position="388"/>
        <end position="407"/>
    </location>
</feature>
<dbReference type="RefSeq" id="WP_005606070.1">
    <property type="nucleotide sequence ID" value="NZ_CP102283.1"/>
</dbReference>
<accession>C8NI45</accession>
<dbReference type="PRINTS" id="PR00368">
    <property type="entry name" value="FADPNR"/>
</dbReference>
<dbReference type="GeneID" id="78412643"/>
<dbReference type="SUPFAM" id="SSF51905">
    <property type="entry name" value="FAD/NAD(P)-binding domain"/>
    <property type="match status" value="2"/>
</dbReference>
<evidence type="ECO:0000313" key="10">
    <source>
        <dbReference type="EMBL" id="EEW36678.1"/>
    </source>
</evidence>
<dbReference type="eggNOG" id="COG1252">
    <property type="taxonomic scope" value="Bacteria"/>
</dbReference>
<dbReference type="Pfam" id="PF07992">
    <property type="entry name" value="Pyr_redox_2"/>
    <property type="match status" value="1"/>
</dbReference>
<evidence type="ECO:0000259" key="9">
    <source>
        <dbReference type="Pfam" id="PF07992"/>
    </source>
</evidence>
<protein>
    <recommendedName>
        <fullName evidence="2">NADH:ubiquinone reductase (non-electrogenic)</fullName>
        <ecNumber evidence="2">1.6.5.9</ecNumber>
    </recommendedName>
</protein>
<evidence type="ECO:0000313" key="11">
    <source>
        <dbReference type="Proteomes" id="UP000005926"/>
    </source>
</evidence>
<keyword evidence="8" id="KW-1133">Transmembrane helix</keyword>
<evidence type="ECO:0000256" key="1">
    <source>
        <dbReference type="ARBA" id="ARBA00005272"/>
    </source>
</evidence>
<dbReference type="Gene3D" id="3.50.50.100">
    <property type="match status" value="1"/>
</dbReference>
<evidence type="ECO:0000256" key="4">
    <source>
        <dbReference type="ARBA" id="ARBA00022827"/>
    </source>
</evidence>
<keyword evidence="3" id="KW-0285">Flavoprotein</keyword>
<keyword evidence="4" id="KW-0274">FAD</keyword>
<dbReference type="STRING" id="638301.HMPREF0444_1590"/>
<evidence type="ECO:0000256" key="7">
    <source>
        <dbReference type="ARBA" id="ARBA00047599"/>
    </source>
</evidence>
<comment type="caution">
    <text evidence="10">The sequence shown here is derived from an EMBL/GenBank/DDBJ whole genome shotgun (WGS) entry which is preliminary data.</text>
</comment>
<dbReference type="EC" id="1.6.5.9" evidence="2"/>
<sequence>MTKTNIVVIGAGFAGVAATKTLSHKLKKNKDVTITLIDKHPYLTYMTELHEVAGGRVEPDAIQYDLQKIFARSKNVNLVTDTVTNLDKENKVVRTKHGEFSYDYLVLGMGGEANDFGVPGVKENGFTLWSMEDAVKMRKHILNCVEKAAKEHDPQKRKALLTFAVCGAGFTGVELVGELMDWIPVLAHEYNLDKEDFDLYIIEAVPTILNMLDANDADKAEAFMVKRGIKVIKGNGISEVKQNSIRLADGTVIPTYSLFWTAGVKANTEAEVFGFKAARAGRLVVNENMLIDGETDIFAVGDLAYYEEPDKENRPHPQIVQAAEQTGKTAAKNIIASINNTSKVAYKGKYDGFMVSIGSHYGVAFLMGKWHLSGFFAMLMKHLVNIKYFLEIFSLYYAIQYVFHEFFHIKNRRNIFRGHLSRYGNVLWSVPLRLFYGGMWTIEGLKKIFGLWGAHSWIDGTHLAFPFPWLLEPTSAASGATEAVSAASGATETAAQTATQVVSFGFNYSYGEQPAMVLEKMPDWFASIMQIMIPNVEVAHLMQKVMSFVELAIGLAIMAGFLTWIVNAVTIGLVATFCLSGMFYWVNMWFVPAAIALMNGSGRAFGLDYYFIPWFQRTAGKWWYGKSKAIYGFDKQGNQLVK</sequence>
<dbReference type="HOGENOM" id="CLU_021377_6_0_9"/>
<dbReference type="GO" id="GO:0050136">
    <property type="term" value="F:NADH dehydrogenase (quinone) (non-electrogenic) activity"/>
    <property type="evidence" value="ECO:0007669"/>
    <property type="project" value="UniProtKB-EC"/>
</dbReference>
<reference evidence="10 11" key="1">
    <citation type="submission" date="2009-08" db="EMBL/GenBank/DDBJ databases">
        <authorList>
            <person name="Muzny D."/>
            <person name="Qin X."/>
            <person name="Deng J."/>
            <person name="Jiang H."/>
            <person name="Liu Y."/>
            <person name="Qu J."/>
            <person name="Song X.-Z."/>
            <person name="Zhang L."/>
            <person name="Thornton R."/>
            <person name="Coyle M."/>
            <person name="Francisco L."/>
            <person name="Jackson L."/>
            <person name="Javaid M."/>
            <person name="Korchina V."/>
            <person name="Kovar C."/>
            <person name="Mata R."/>
            <person name="Mathew T."/>
            <person name="Ngo R."/>
            <person name="Nguyen L."/>
            <person name="Nguyen N."/>
            <person name="Okwuonu G."/>
            <person name="Ongeri F."/>
            <person name="Pham C."/>
            <person name="Simmons D."/>
            <person name="Wilczek-Boney K."/>
            <person name="Hale W."/>
            <person name="Jakkamsetti A."/>
            <person name="Pham P."/>
            <person name="Ruth R."/>
            <person name="San Lucas F."/>
            <person name="Warren J."/>
            <person name="Zhang J."/>
            <person name="Zhao Z."/>
            <person name="Zhou C."/>
            <person name="Zhu D."/>
            <person name="Lee S."/>
            <person name="Bess C."/>
            <person name="Blankenburg K."/>
            <person name="Forbes L."/>
            <person name="Fu Q."/>
            <person name="Gubbala S."/>
            <person name="Hirani K."/>
            <person name="Jayaseelan J.C."/>
            <person name="Lara F."/>
            <person name="Munidasa M."/>
            <person name="Palculict T."/>
            <person name="Patil S."/>
            <person name="Pu L.-L."/>
            <person name="Saada N."/>
            <person name="Tang L."/>
            <person name="Weissenberger G."/>
            <person name="Zhu Y."/>
            <person name="Hemphill L."/>
            <person name="Shang Y."/>
            <person name="Youmans B."/>
            <person name="Ayvaz T."/>
            <person name="Ross M."/>
            <person name="Santibanez J."/>
            <person name="Aqrawi P."/>
            <person name="Gross S."/>
            <person name="Joshi V."/>
            <person name="Fowler G."/>
            <person name="Nazareth L."/>
            <person name="Reid J."/>
            <person name="Worley K."/>
            <person name="Petrosino J."/>
            <person name="Highlander S."/>
            <person name="Gibbs R."/>
        </authorList>
    </citation>
    <scope>NUCLEOTIDE SEQUENCE [LARGE SCALE GENOMIC DNA]</scope>
    <source>
        <strain evidence="10 11">ATCC 49175</strain>
    </source>
</reference>
<comment type="similarity">
    <text evidence="1">Belongs to the NADH dehydrogenase family.</text>
</comment>
<evidence type="ECO:0000256" key="5">
    <source>
        <dbReference type="ARBA" id="ARBA00023002"/>
    </source>
</evidence>
<name>C8NI45_9LACT</name>
<dbReference type="EMBL" id="ACKZ01000025">
    <property type="protein sequence ID" value="EEW36678.1"/>
    <property type="molecule type" value="Genomic_DNA"/>
</dbReference>
<keyword evidence="6" id="KW-0520">NAD</keyword>
<dbReference type="InterPro" id="IPR045024">
    <property type="entry name" value="NDH-2"/>
</dbReference>
<comment type="catalytic activity">
    <reaction evidence="7">
        <text>a quinone + NADH + H(+) = a quinol + NAD(+)</text>
        <dbReference type="Rhea" id="RHEA:46160"/>
        <dbReference type="ChEBI" id="CHEBI:15378"/>
        <dbReference type="ChEBI" id="CHEBI:24646"/>
        <dbReference type="ChEBI" id="CHEBI:57540"/>
        <dbReference type="ChEBI" id="CHEBI:57945"/>
        <dbReference type="ChEBI" id="CHEBI:132124"/>
        <dbReference type="EC" id="1.6.5.9"/>
    </reaction>
</comment>
<proteinExistence type="inferred from homology"/>
<dbReference type="PANTHER" id="PTHR43706">
    <property type="entry name" value="NADH DEHYDROGENASE"/>
    <property type="match status" value="1"/>
</dbReference>